<dbReference type="EC" id="3.4.13.19" evidence="1"/>
<proteinExistence type="inferred from homology"/>
<dbReference type="GO" id="GO:0006508">
    <property type="term" value="P:proteolysis"/>
    <property type="evidence" value="ECO:0007669"/>
    <property type="project" value="UniProtKB-KW"/>
</dbReference>
<keyword evidence="1" id="KW-0479">Metal-binding</keyword>
<comment type="subunit">
    <text evidence="1">Homodimer; disulfide-linked.</text>
</comment>
<evidence type="ECO:0000313" key="2">
    <source>
        <dbReference type="EMBL" id="KZS07956.1"/>
    </source>
</evidence>
<dbReference type="Gene3D" id="3.20.20.140">
    <property type="entry name" value="Metal-dependent hydrolases"/>
    <property type="match status" value="1"/>
</dbReference>
<dbReference type="InterPro" id="IPR032466">
    <property type="entry name" value="Metal_Hydrolase"/>
</dbReference>
<dbReference type="GO" id="GO:0070573">
    <property type="term" value="F:metallodipeptidase activity"/>
    <property type="evidence" value="ECO:0007669"/>
    <property type="project" value="InterPro"/>
</dbReference>
<dbReference type="SUPFAM" id="SSF51556">
    <property type="entry name" value="Metallo-dependent hydrolases"/>
    <property type="match status" value="2"/>
</dbReference>
<keyword evidence="1" id="KW-0325">Glycoprotein</keyword>
<comment type="subcellular location">
    <subcellularLocation>
        <location evidence="1">Membrane</location>
        <topology evidence="1">Lipid-anchor</topology>
        <topology evidence="1">GPI-anchor</topology>
    </subcellularLocation>
</comment>
<gene>
    <name evidence="2" type="ORF">APZ42_028334</name>
</gene>
<keyword evidence="1" id="KW-1015">Disulfide bond</keyword>
<keyword evidence="1" id="KW-0224">Dipeptidase</keyword>
<keyword evidence="1" id="KW-0645">Protease</keyword>
<dbReference type="GO" id="GO:0098552">
    <property type="term" value="C:side of membrane"/>
    <property type="evidence" value="ECO:0007669"/>
    <property type="project" value="UniProtKB-KW"/>
</dbReference>
<dbReference type="Pfam" id="PF01244">
    <property type="entry name" value="Peptidase_M19"/>
    <property type="match status" value="2"/>
</dbReference>
<dbReference type="PANTHER" id="PTHR10443">
    <property type="entry name" value="MICROSOMAL DIPEPTIDASE"/>
    <property type="match status" value="1"/>
</dbReference>
<dbReference type="PANTHER" id="PTHR10443:SF12">
    <property type="entry name" value="DIPEPTIDASE"/>
    <property type="match status" value="1"/>
</dbReference>
<comment type="similarity">
    <text evidence="1">Belongs to the metallo-dependent hydrolases superfamily. Peptidase M19 family.</text>
</comment>
<dbReference type="CDD" id="cd01301">
    <property type="entry name" value="rDP_like"/>
    <property type="match status" value="1"/>
</dbReference>
<evidence type="ECO:0000313" key="3">
    <source>
        <dbReference type="Proteomes" id="UP000076858"/>
    </source>
</evidence>
<reference evidence="2 3" key="1">
    <citation type="submission" date="2016-03" db="EMBL/GenBank/DDBJ databases">
        <title>EvidentialGene: Evidence-directed Construction of Genes on Genomes.</title>
        <authorList>
            <person name="Gilbert D.G."/>
            <person name="Choi J.-H."/>
            <person name="Mockaitis K."/>
            <person name="Colbourne J."/>
            <person name="Pfrender M."/>
        </authorList>
    </citation>
    <scope>NUCLEOTIDE SEQUENCE [LARGE SCALE GENOMIC DNA]</scope>
    <source>
        <strain evidence="2 3">Xinb3</strain>
        <tissue evidence="2">Complete organism</tissue>
    </source>
</reference>
<evidence type="ECO:0000256" key="1">
    <source>
        <dbReference type="RuleBase" id="RU341113"/>
    </source>
</evidence>
<name>A0A164QQ51_9CRUS</name>
<dbReference type="GO" id="GO:0046872">
    <property type="term" value="F:metal ion binding"/>
    <property type="evidence" value="ECO:0007669"/>
    <property type="project" value="UniProtKB-UniRule"/>
</dbReference>
<keyword evidence="1" id="KW-0336">GPI-anchor</keyword>
<keyword evidence="1" id="KW-0482">Metalloprotease</keyword>
<keyword evidence="1" id="KW-0862">Zinc</keyword>
<dbReference type="InterPro" id="IPR008257">
    <property type="entry name" value="Pept_M19"/>
</dbReference>
<dbReference type="Proteomes" id="UP000076858">
    <property type="component" value="Unassembled WGS sequence"/>
</dbReference>
<dbReference type="AlphaFoldDB" id="A0A164QQ51"/>
<keyword evidence="1" id="KW-0472">Membrane</keyword>
<keyword evidence="1" id="KW-0378">Hydrolase</keyword>
<dbReference type="PROSITE" id="PS51365">
    <property type="entry name" value="RENAL_DIPEPTIDASE_2"/>
    <property type="match status" value="1"/>
</dbReference>
<keyword evidence="1" id="KW-0449">Lipoprotein</keyword>
<comment type="cofactor">
    <cofactor evidence="1">
        <name>Zn(2+)</name>
        <dbReference type="ChEBI" id="CHEBI:29105"/>
    </cofactor>
</comment>
<dbReference type="STRING" id="35525.A0A164QQ51"/>
<comment type="caution">
    <text evidence="2">The sequence shown here is derived from an EMBL/GenBank/DDBJ whole genome shotgun (WGS) entry which is preliminary data.</text>
</comment>
<keyword evidence="3" id="KW-1185">Reference proteome</keyword>
<dbReference type="InterPro" id="IPR000180">
    <property type="entry name" value="Dipep_AS"/>
</dbReference>
<dbReference type="EMBL" id="LRGB01002384">
    <property type="protein sequence ID" value="KZS07956.1"/>
    <property type="molecule type" value="Genomic_DNA"/>
</dbReference>
<protein>
    <recommendedName>
        <fullName evidence="1">Dipeptidase</fullName>
        <ecNumber evidence="1">3.4.13.19</ecNumber>
    </recommendedName>
</protein>
<accession>A0A164QQ51</accession>
<dbReference type="OrthoDB" id="445695at2759"/>
<dbReference type="PROSITE" id="PS00869">
    <property type="entry name" value="RENAL_DIPEPTIDASE_1"/>
    <property type="match status" value="1"/>
</dbReference>
<comment type="catalytic activity">
    <reaction evidence="1">
        <text>an L-aminoacyl-L-amino acid + H2O = 2 an L-alpha-amino acid</text>
        <dbReference type="Rhea" id="RHEA:48940"/>
        <dbReference type="ChEBI" id="CHEBI:15377"/>
        <dbReference type="ChEBI" id="CHEBI:59869"/>
        <dbReference type="ChEBI" id="CHEBI:77460"/>
        <dbReference type="EC" id="3.4.13.19"/>
    </reaction>
</comment>
<sequence length="710" mass="79258">MILCPYYLVSRQADILISMTLKGALVYIRNRAQSSVFTSTFKRANPLRASSTETTNTRGQEKLSLTVSHCICICKPVVEHSSAFLPHFPLPNARVRAYTSLHHEGISGSLALSLPSCYSCFFWSFVHVMGFNSITRNDGPGDAGLDLYYSRSWRQAMVHPLHGSLSCTGHGSRRRPPIGLTIRFVSARTTHRRSEHFGSSASHRRRGSIGNPIAQTETECGVDDKLMSAKIRRVIHLHRAWPQCVWAFWEAILLISGLVCTNAVLVGWVNAPVCCQLPTHNDMPWNIRKFAGGKLNTLRALETGLQHLDPWSKSAWSHTDLPRLREGRVGAQFWAAYVPCGAQYLDAVKQTLEQIDLIKRMVDRYSDYLRLAVDAKGIEESHQEGRIASLLGVEGGHSLGNSLGVLRTYYDLGIRYVTLTHTCNTPWADCSIAEADPHHPREGGLTHFGKLVIKEMNRLGVIVDLSHASSTTMHHALDASRAPVIFSHSSTRALCNITRNVPDEVLKRLVTNGGIVMVSFFSLFVSCNKTSTIPDVVGLLRNGNAYTKSYLRTVFVVYLSLISFSSLPPDLSRYLTWFFSSPVVDAHAKQQQKQLKRTSITSGVSLESITLALEQVTTASTRTTPQGLEDVSKYPYLFAELLQDPTWSEEDLRKLAGLNFLRVFRQVEKVREDLRRANTLADETSITNEELKGQLQCIYQERSAVQSVVT</sequence>
<organism evidence="2 3">
    <name type="scientific">Daphnia magna</name>
    <dbReference type="NCBI Taxonomy" id="35525"/>
    <lineage>
        <taxon>Eukaryota</taxon>
        <taxon>Metazoa</taxon>
        <taxon>Ecdysozoa</taxon>
        <taxon>Arthropoda</taxon>
        <taxon>Crustacea</taxon>
        <taxon>Branchiopoda</taxon>
        <taxon>Diplostraca</taxon>
        <taxon>Cladocera</taxon>
        <taxon>Anomopoda</taxon>
        <taxon>Daphniidae</taxon>
        <taxon>Daphnia</taxon>
    </lineage>
</organism>